<evidence type="ECO:0000313" key="2">
    <source>
        <dbReference type="Proteomes" id="UP000178493"/>
    </source>
</evidence>
<comment type="caution">
    <text evidence="1">The sequence shown here is derived from an EMBL/GenBank/DDBJ whole genome shotgun (WGS) entry which is preliminary data.</text>
</comment>
<evidence type="ECO:0000313" key="1">
    <source>
        <dbReference type="EMBL" id="OGY23845.1"/>
    </source>
</evidence>
<sequence>MNKHKPQVGDVWRLYEHSTNDESPHADFHLINESEQTYYSDLVFTSIVIKAFYTNSRKLKETFSSTVPIGECWKYICRFNDYQTNRNIYDDLRDMLCNKS</sequence>
<gene>
    <name evidence="1" type="ORF">A2126_00495</name>
</gene>
<dbReference type="AlphaFoldDB" id="A0A1G1W837"/>
<dbReference type="EMBL" id="MHCO01000027">
    <property type="protein sequence ID" value="OGY23845.1"/>
    <property type="molecule type" value="Genomic_DNA"/>
</dbReference>
<protein>
    <submittedName>
        <fullName evidence="1">Uncharacterized protein</fullName>
    </submittedName>
</protein>
<reference evidence="1 2" key="1">
    <citation type="journal article" date="2016" name="Nat. Commun.">
        <title>Thousands of microbial genomes shed light on interconnected biogeochemical processes in an aquifer system.</title>
        <authorList>
            <person name="Anantharaman K."/>
            <person name="Brown C.T."/>
            <person name="Hug L.A."/>
            <person name="Sharon I."/>
            <person name="Castelle C.J."/>
            <person name="Probst A.J."/>
            <person name="Thomas B.C."/>
            <person name="Singh A."/>
            <person name="Wilkins M.J."/>
            <person name="Karaoz U."/>
            <person name="Brodie E.L."/>
            <person name="Williams K.H."/>
            <person name="Hubbard S.S."/>
            <person name="Banfield J.F."/>
        </authorList>
    </citation>
    <scope>NUCLEOTIDE SEQUENCE [LARGE SCALE GENOMIC DNA]</scope>
</reference>
<name>A0A1G1W837_9BACT</name>
<proteinExistence type="predicted"/>
<dbReference type="Proteomes" id="UP000178493">
    <property type="component" value="Unassembled WGS sequence"/>
</dbReference>
<accession>A0A1G1W837</accession>
<organism evidence="1 2">
    <name type="scientific">Candidatus Woykebacteria bacterium GWB1_45_5</name>
    <dbReference type="NCBI Taxonomy" id="1802592"/>
    <lineage>
        <taxon>Bacteria</taxon>
        <taxon>Candidatus Woykeibacteriota</taxon>
    </lineage>
</organism>